<dbReference type="InterPro" id="IPR001539">
    <property type="entry name" value="Peptidase_U32"/>
</dbReference>
<dbReference type="InterPro" id="IPR051454">
    <property type="entry name" value="RNA/ubiquinone_mod_enzymes"/>
</dbReference>
<keyword evidence="2 4" id="KW-0378">Hydrolase</keyword>
<name>A0A0E3P2Z5_9EURY</name>
<dbReference type="GO" id="GO:0006508">
    <property type="term" value="P:proteolysis"/>
    <property type="evidence" value="ECO:0007669"/>
    <property type="project" value="UniProtKB-KW"/>
</dbReference>
<dbReference type="PANTHER" id="PTHR30217:SF6">
    <property type="entry name" value="TRNA HYDROXYLATION PROTEIN P"/>
    <property type="match status" value="1"/>
</dbReference>
<dbReference type="HOGENOM" id="CLU_011540_0_1_2"/>
<dbReference type="Pfam" id="PF01136">
    <property type="entry name" value="Peptidase_U32"/>
    <property type="match status" value="1"/>
</dbReference>
<evidence type="ECO:0000256" key="3">
    <source>
        <dbReference type="ARBA" id="ARBA00038374"/>
    </source>
</evidence>
<dbReference type="PROSITE" id="PS01276">
    <property type="entry name" value="PEPTIDASE_U32"/>
    <property type="match status" value="1"/>
</dbReference>
<evidence type="ECO:0000313" key="5">
    <source>
        <dbReference type="Proteomes" id="UP000033111"/>
    </source>
</evidence>
<comment type="similarity">
    <text evidence="3">Belongs to the peptidase U32 family.</text>
</comment>
<sequence>MKVRAFFSPMHKSSEPELILGVRNLAGLEACSRYADAVYFSTDRLSLRAKAKEIFLETLEEFVSEVRAKRLKAYLAVNSAVNETRLGEAEDVVTAAVKAGVDAVIAWDPAVILRARKAGIRVHISTQANVTNHETAEFYRSLGAERIVFSRELSLEEIRQIRQQTEVEIEAFVHGAMCMAVSGRCHLSAYVLGKSGNCGECTQPCRWEWELHGENGLVTESRGKYLLSAKDLCMIGHVPELIGAGINAFKVEGRLRDPGYLEVVSRCYREAIDAFKAGSYTPEKVEAWRTELASVYNRGFSTGFYFGVPGLEGFSTEKGMNASEKKRRAAGIVENYYPKQQAAAIKLLEEGLVIGDEILIEGSTTYLKQQVRSLMKEGMSLQSTEKGDEVGLAVDGVVRKNDRIFII</sequence>
<keyword evidence="5" id="KW-1185">Reference proteome</keyword>
<organism evidence="4 5">
    <name type="scientific">Methanosarcina siciliae T4/M</name>
    <dbReference type="NCBI Taxonomy" id="1434120"/>
    <lineage>
        <taxon>Archaea</taxon>
        <taxon>Methanobacteriati</taxon>
        <taxon>Methanobacteriota</taxon>
        <taxon>Stenosarchaea group</taxon>
        <taxon>Methanomicrobia</taxon>
        <taxon>Methanosarcinales</taxon>
        <taxon>Methanosarcinaceae</taxon>
        <taxon>Methanosarcina</taxon>
    </lineage>
</organism>
<accession>A0A0E3P2Z5</accession>
<dbReference type="KEGG" id="msw:MSSIT_1183"/>
<dbReference type="AlphaFoldDB" id="A0A0E3P2Z5"/>
<dbReference type="EC" id="3.4.-.-" evidence="4"/>
<keyword evidence="1 4" id="KW-0645">Protease</keyword>
<protein>
    <submittedName>
        <fullName evidence="4">Putative protease</fullName>
        <ecNumber evidence="4">3.4.-.-</ecNumber>
    </submittedName>
</protein>
<dbReference type="GO" id="GO:0008233">
    <property type="term" value="F:peptidase activity"/>
    <property type="evidence" value="ECO:0007669"/>
    <property type="project" value="UniProtKB-KW"/>
</dbReference>
<dbReference type="EMBL" id="CP009506">
    <property type="protein sequence ID" value="AKB27902.1"/>
    <property type="molecule type" value="Genomic_DNA"/>
</dbReference>
<evidence type="ECO:0000313" key="4">
    <source>
        <dbReference type="EMBL" id="AKB27902.1"/>
    </source>
</evidence>
<gene>
    <name evidence="4" type="ORF">MSSIT_1183</name>
</gene>
<dbReference type="PANTHER" id="PTHR30217">
    <property type="entry name" value="PEPTIDASE U32 FAMILY"/>
    <property type="match status" value="1"/>
</dbReference>
<evidence type="ECO:0000256" key="2">
    <source>
        <dbReference type="ARBA" id="ARBA00022801"/>
    </source>
</evidence>
<evidence type="ECO:0000256" key="1">
    <source>
        <dbReference type="ARBA" id="ARBA00022670"/>
    </source>
</evidence>
<reference evidence="4 5" key="1">
    <citation type="submission" date="2014-07" db="EMBL/GenBank/DDBJ databases">
        <title>Methanogenic archaea and the global carbon cycle.</title>
        <authorList>
            <person name="Henriksen J.R."/>
            <person name="Luke J."/>
            <person name="Reinhart S."/>
            <person name="Benedict M.N."/>
            <person name="Youngblut N.D."/>
            <person name="Metcalf M.E."/>
            <person name="Whitaker R.J."/>
            <person name="Metcalf W.W."/>
        </authorList>
    </citation>
    <scope>NUCLEOTIDE SEQUENCE [LARGE SCALE GENOMIC DNA]</scope>
    <source>
        <strain evidence="4 5">T4/M</strain>
    </source>
</reference>
<dbReference type="Proteomes" id="UP000033111">
    <property type="component" value="Chromosome"/>
</dbReference>
<dbReference type="PATRIC" id="fig|1434120.4.peg.1505"/>
<proteinExistence type="inferred from homology"/>